<gene>
    <name evidence="2" type="ORF">L3556_04315</name>
</gene>
<evidence type="ECO:0000259" key="1">
    <source>
        <dbReference type="Pfam" id="PF14517"/>
    </source>
</evidence>
<dbReference type="Pfam" id="PF14517">
    <property type="entry name" value="Tachylectin"/>
    <property type="match status" value="1"/>
</dbReference>
<dbReference type="SUPFAM" id="SSF50934">
    <property type="entry name" value="Tachylectin-2"/>
    <property type="match status" value="1"/>
</dbReference>
<name>A0ABT6EWM8_9SYNE</name>
<dbReference type="EMBL" id="JAKKUT010000002">
    <property type="protein sequence ID" value="MDG2990163.1"/>
    <property type="molecule type" value="Genomic_DNA"/>
</dbReference>
<reference evidence="2" key="2">
    <citation type="submission" date="2022-01" db="EMBL/GenBank/DDBJ databases">
        <authorList>
            <person name="Zivanovic Y."/>
            <person name="Moreira D."/>
            <person name="Lopez-Garcia P."/>
        </authorList>
    </citation>
    <scope>NUCLEOTIDE SEQUENCE</scope>
    <source>
        <strain evidence="2">G9</strain>
    </source>
</reference>
<dbReference type="Gene3D" id="2.115.10.10">
    <property type="entry name" value="Tachylectin 2"/>
    <property type="match status" value="1"/>
</dbReference>
<keyword evidence="3" id="KW-1185">Reference proteome</keyword>
<reference evidence="2" key="1">
    <citation type="journal article" date="2022" name="Genome Biol. Evol.">
        <title>A New Gene Family Diagnostic for Intracellular Biomineralization of Amorphous Ca Carbonates by Cyanobacteria.</title>
        <authorList>
            <person name="Benzerara K."/>
            <person name="Duprat E."/>
            <person name="Bitard-Feildel T."/>
            <person name="Caumes G."/>
            <person name="Cassier-Chauvat C."/>
            <person name="Chauvat F."/>
            <person name="Dezi M."/>
            <person name="Diop S.I."/>
            <person name="Gaschignard G."/>
            <person name="Gorgen S."/>
            <person name="Gugger M."/>
            <person name="Lopez-Garcia P."/>
            <person name="Millet M."/>
            <person name="Skouri-Panet F."/>
            <person name="Moreira D."/>
            <person name="Callebaut I."/>
        </authorList>
    </citation>
    <scope>NUCLEOTIDE SEQUENCE</scope>
    <source>
        <strain evidence="2">G9</strain>
    </source>
</reference>
<feature type="domain" description="Tachylectin 2" evidence="1">
    <location>
        <begin position="3"/>
        <end position="114"/>
    </location>
</feature>
<comment type="caution">
    <text evidence="2">The sequence shown here is derived from an EMBL/GenBank/DDBJ whole genome shotgun (WGS) entry which is preliminary data.</text>
</comment>
<dbReference type="InterPro" id="IPR023294">
    <property type="entry name" value="Tachylectin2"/>
</dbReference>
<dbReference type="RefSeq" id="WP_277866080.1">
    <property type="nucleotide sequence ID" value="NZ_JAKKUT010000002.1"/>
</dbReference>
<sequence>MWYRHTGWQDGSDRWVNTTGMKVGSDWDFENVFVGGNGVIYGLKSNGDLYWFRHDGWQNGSNQWANGGNGIKIASGWDVKTAFSDSKGLIYGVKPNGDLHLYRHISYRLARWNQSLGQ</sequence>
<accession>A0ABT6EWM8</accession>
<dbReference type="InterPro" id="IPR036813">
    <property type="entry name" value="Tachylectin2_sf"/>
</dbReference>
<evidence type="ECO:0000313" key="2">
    <source>
        <dbReference type="EMBL" id="MDG2990163.1"/>
    </source>
</evidence>
<dbReference type="Proteomes" id="UP001154265">
    <property type="component" value="Unassembled WGS sequence"/>
</dbReference>
<proteinExistence type="predicted"/>
<evidence type="ECO:0000313" key="3">
    <source>
        <dbReference type="Proteomes" id="UP001154265"/>
    </source>
</evidence>
<organism evidence="2 3">
    <name type="scientific">Candidatus Synechococcus calcipolaris G9</name>
    <dbReference type="NCBI Taxonomy" id="1497997"/>
    <lineage>
        <taxon>Bacteria</taxon>
        <taxon>Bacillati</taxon>
        <taxon>Cyanobacteriota</taxon>
        <taxon>Cyanophyceae</taxon>
        <taxon>Synechococcales</taxon>
        <taxon>Synechococcaceae</taxon>
        <taxon>Synechococcus</taxon>
    </lineage>
</organism>
<protein>
    <recommendedName>
        <fullName evidence="1">Tachylectin 2 domain-containing protein</fullName>
    </recommendedName>
</protein>